<evidence type="ECO:0000256" key="1">
    <source>
        <dbReference type="SAM" id="MobiDB-lite"/>
    </source>
</evidence>
<name>A0A6H5GA30_9HEMI</name>
<organism evidence="2 3">
    <name type="scientific">Nesidiocoris tenuis</name>
    <dbReference type="NCBI Taxonomy" id="355587"/>
    <lineage>
        <taxon>Eukaryota</taxon>
        <taxon>Metazoa</taxon>
        <taxon>Ecdysozoa</taxon>
        <taxon>Arthropoda</taxon>
        <taxon>Hexapoda</taxon>
        <taxon>Insecta</taxon>
        <taxon>Pterygota</taxon>
        <taxon>Neoptera</taxon>
        <taxon>Paraneoptera</taxon>
        <taxon>Hemiptera</taxon>
        <taxon>Heteroptera</taxon>
        <taxon>Panheteroptera</taxon>
        <taxon>Cimicomorpha</taxon>
        <taxon>Miridae</taxon>
        <taxon>Dicyphina</taxon>
        <taxon>Nesidiocoris</taxon>
    </lineage>
</organism>
<dbReference type="AlphaFoldDB" id="A0A6H5GA30"/>
<keyword evidence="3" id="KW-1185">Reference proteome</keyword>
<evidence type="ECO:0000313" key="3">
    <source>
        <dbReference type="Proteomes" id="UP000479000"/>
    </source>
</evidence>
<evidence type="ECO:0000313" key="2">
    <source>
        <dbReference type="EMBL" id="CAA9998625.1"/>
    </source>
</evidence>
<dbReference type="EMBL" id="CADCXU010007286">
    <property type="protein sequence ID" value="CAA9998625.1"/>
    <property type="molecule type" value="Genomic_DNA"/>
</dbReference>
<feature type="compositionally biased region" description="Polar residues" evidence="1">
    <location>
        <begin position="34"/>
        <end position="47"/>
    </location>
</feature>
<sequence>MRACRAATSRTNRKAPSATRRATSQPTRLPASVTLPTSQVHSQTPTMKASARPMNRRMK</sequence>
<reference evidence="2 3" key="1">
    <citation type="submission" date="2020-02" db="EMBL/GenBank/DDBJ databases">
        <authorList>
            <person name="Ferguson B K."/>
        </authorList>
    </citation>
    <scope>NUCLEOTIDE SEQUENCE [LARGE SCALE GENOMIC DNA]</scope>
</reference>
<feature type="region of interest" description="Disordered" evidence="1">
    <location>
        <begin position="1"/>
        <end position="59"/>
    </location>
</feature>
<protein>
    <submittedName>
        <fullName evidence="2">Uncharacterized protein</fullName>
    </submittedName>
</protein>
<dbReference type="Proteomes" id="UP000479000">
    <property type="component" value="Unassembled WGS sequence"/>
</dbReference>
<proteinExistence type="predicted"/>
<accession>A0A6H5GA30</accession>
<gene>
    <name evidence="2" type="ORF">NTEN_LOCUS4908</name>
</gene>
<feature type="non-terminal residue" evidence="2">
    <location>
        <position position="59"/>
    </location>
</feature>